<feature type="compositionally biased region" description="Low complexity" evidence="1">
    <location>
        <begin position="97"/>
        <end position="106"/>
    </location>
</feature>
<feature type="compositionally biased region" description="Basic and acidic residues" evidence="1">
    <location>
        <begin position="12"/>
        <end position="38"/>
    </location>
</feature>
<evidence type="ECO:0000313" key="3">
    <source>
        <dbReference type="Proteomes" id="UP000011550"/>
    </source>
</evidence>
<evidence type="ECO:0000313" key="2">
    <source>
        <dbReference type="EMBL" id="ELZ95005.1"/>
    </source>
</evidence>
<feature type="compositionally biased region" description="Basic and acidic residues" evidence="1">
    <location>
        <begin position="107"/>
        <end position="142"/>
    </location>
</feature>
<keyword evidence="3" id="KW-1185">Reference proteome</keyword>
<feature type="compositionally biased region" description="Basic and acidic residues" evidence="1">
    <location>
        <begin position="59"/>
        <end position="96"/>
    </location>
</feature>
<dbReference type="EMBL" id="AOLN01000011">
    <property type="protein sequence ID" value="ELZ95005.1"/>
    <property type="molecule type" value="Genomic_DNA"/>
</dbReference>
<feature type="compositionally biased region" description="Acidic residues" evidence="1">
    <location>
        <begin position="918"/>
        <end position="928"/>
    </location>
</feature>
<dbReference type="PATRIC" id="fig|662479.7.peg.1621"/>
<feature type="compositionally biased region" description="Polar residues" evidence="1">
    <location>
        <begin position="714"/>
        <end position="726"/>
    </location>
</feature>
<feature type="compositionally biased region" description="Basic and acidic residues" evidence="1">
    <location>
        <begin position="825"/>
        <end position="835"/>
    </location>
</feature>
<accession>M0IE20</accession>
<organism evidence="2 3">
    <name type="scientific">Haloferax mucosum ATCC BAA-1512</name>
    <dbReference type="NCBI Taxonomy" id="662479"/>
    <lineage>
        <taxon>Archaea</taxon>
        <taxon>Methanobacteriati</taxon>
        <taxon>Methanobacteriota</taxon>
        <taxon>Stenosarchaea group</taxon>
        <taxon>Halobacteria</taxon>
        <taxon>Halobacteriales</taxon>
        <taxon>Haloferacaceae</taxon>
        <taxon>Haloferax</taxon>
    </lineage>
</organism>
<reference evidence="2 3" key="1">
    <citation type="journal article" date="2014" name="PLoS Genet.">
        <title>Phylogenetically driven sequencing of extremely halophilic archaea reveals strategies for static and dynamic osmo-response.</title>
        <authorList>
            <person name="Becker E.A."/>
            <person name="Seitzer P.M."/>
            <person name="Tritt A."/>
            <person name="Larsen D."/>
            <person name="Krusor M."/>
            <person name="Yao A.I."/>
            <person name="Wu D."/>
            <person name="Madern D."/>
            <person name="Eisen J.A."/>
            <person name="Darling A.E."/>
            <person name="Facciotti M.T."/>
        </authorList>
    </citation>
    <scope>NUCLEOTIDE SEQUENCE [LARGE SCALE GENOMIC DNA]</scope>
    <source>
        <strain evidence="2 3">ATCC BAA-1512</strain>
    </source>
</reference>
<dbReference type="Proteomes" id="UP000011550">
    <property type="component" value="Unassembled WGS sequence"/>
</dbReference>
<feature type="compositionally biased region" description="Acidic residues" evidence="1">
    <location>
        <begin position="858"/>
        <end position="910"/>
    </location>
</feature>
<dbReference type="OrthoDB" id="308493at2157"/>
<name>M0IE20_9EURY</name>
<feature type="compositionally biased region" description="Polar residues" evidence="1">
    <location>
        <begin position="276"/>
        <end position="287"/>
    </location>
</feature>
<gene>
    <name evidence="2" type="ORF">C440_08012</name>
</gene>
<evidence type="ECO:0000256" key="1">
    <source>
        <dbReference type="SAM" id="MobiDB-lite"/>
    </source>
</evidence>
<dbReference type="STRING" id="662479.C440_08012"/>
<feature type="compositionally biased region" description="Low complexity" evidence="1">
    <location>
        <begin position="39"/>
        <end position="58"/>
    </location>
</feature>
<feature type="region of interest" description="Disordered" evidence="1">
    <location>
        <begin position="785"/>
        <end position="956"/>
    </location>
</feature>
<feature type="region of interest" description="Disordered" evidence="1">
    <location>
        <begin position="306"/>
        <end position="328"/>
    </location>
</feature>
<feature type="region of interest" description="Disordered" evidence="1">
    <location>
        <begin position="266"/>
        <end position="290"/>
    </location>
</feature>
<feature type="region of interest" description="Disordered" evidence="1">
    <location>
        <begin position="689"/>
        <end position="726"/>
    </location>
</feature>
<feature type="region of interest" description="Disordered" evidence="1">
    <location>
        <begin position="1"/>
        <end position="153"/>
    </location>
</feature>
<comment type="caution">
    <text evidence="2">The sequence shown here is derived from an EMBL/GenBank/DDBJ whole genome shotgun (WGS) entry which is preliminary data.</text>
</comment>
<feature type="compositionally biased region" description="Basic and acidic residues" evidence="1">
    <location>
        <begin position="929"/>
        <end position="942"/>
    </location>
</feature>
<protein>
    <submittedName>
        <fullName evidence="2">Uncharacterized protein</fullName>
    </submittedName>
</protein>
<dbReference type="AlphaFoldDB" id="M0IE20"/>
<sequence>MPLPGDVGDSSPDDREAAREYEEDVRDARDESRERANDNDGGSSSSDSSSSSGSSSNDSSREADREAVEQYKEQVREIKDQKDQNSNDDESKDKQDSTSSASSPQSNRDRDREVINRYKEQVRETKSENERRNRDKDRDRSSPEVINRTGDISTENSLIQRQINKYEHSIDQQYGDRLGNDDYQYVVKDSGQVEVRLTDSGRDRLQDSRELEAVEQRARSSVDGGVKRIEINETFEDGYTATVYTADGREIEQRYSFSEDASEKFAERARERRPTNHTGSFIDTNRQGEGVVRTVSSEQLERQRDALEGIGSSEREQARDRIAKKHGVDPEQLGNVRLNDEGRWVATVEREQKPSERPDEEFGDLPIKLGNGKRVEDYLRAGSATYDDLVKGAVDFNSYNPIMIYNRKVFEAVTPHAPDWFNNLSINPETGRPRGEEFVRGGISGAGQILNVPSVVLGLKETGEFIGYAAAETVKGQGEEFVGDVDEAVGAARTELDKALNERPGRLSGEVVGSLVGSVGAMGTAARYSGRAGRVARYAIQPSEEILSDTATAVLSRSARGQRVLNKIPGGRLDNEEIAYAIYKRSVKPRASKLSRRIRRTKNNFVHEFAHQEASKINKFVRDSGRGQLDLAGPRGRDADASNKVEADDIAEPIDERRELARQAQKQVEYETAQRYGDVVTDRVPEYEERQTFDPGPGADSNDISSWVRPLGLKSSSEPATRNGWRSHTRSEVEEWDYPYGRTVAENFRNSQRRKSVPEIDLRVADFVDVVDAVDVQIKRQRQALDQSLRGPQKRRKQATEPSVKPETESIARQPTGAEIDTPDPVEKERERLDAAGRTAVRPFETDLTTDLERELDGETTVELEPEFETEPVYEIEPEPELEPEFETEPVYEIEPEPELEPEFETEPVYEVEREIEPEPELESEFESEYERERERWPKDATDNVFDEDTGGFGVDEDVWRSSIADADDLLRDLWSDF</sequence>
<proteinExistence type="predicted"/>